<evidence type="ECO:0000256" key="2">
    <source>
        <dbReference type="SAM" id="MobiDB-lite"/>
    </source>
</evidence>
<comment type="similarity">
    <text evidence="1">Belongs to the intimin/invasin family.</text>
</comment>
<dbReference type="InterPro" id="IPR013783">
    <property type="entry name" value="Ig-like_fold"/>
</dbReference>
<dbReference type="EMBL" id="CP030032">
    <property type="protein sequence ID" value="AWV89322.1"/>
    <property type="molecule type" value="Genomic_DNA"/>
</dbReference>
<dbReference type="Gene3D" id="2.60.40.10">
    <property type="entry name" value="Immunoglobulins"/>
    <property type="match status" value="1"/>
</dbReference>
<evidence type="ECO:0000256" key="3">
    <source>
        <dbReference type="SAM" id="SignalP"/>
    </source>
</evidence>
<name>A0A2Z4FK44_9DELT</name>
<keyword evidence="3" id="KW-0732">Signal</keyword>
<protein>
    <submittedName>
        <fullName evidence="4">Uncharacterized protein</fullName>
    </submittedName>
</protein>
<feature type="chain" id="PRO_5043994349" evidence="3">
    <location>
        <begin position="25"/>
        <end position="655"/>
    </location>
</feature>
<proteinExistence type="inferred from homology"/>
<feature type="compositionally biased region" description="Basic and acidic residues" evidence="2">
    <location>
        <begin position="28"/>
        <end position="42"/>
    </location>
</feature>
<evidence type="ECO:0000313" key="5">
    <source>
        <dbReference type="Proteomes" id="UP000249799"/>
    </source>
</evidence>
<evidence type="ECO:0000313" key="4">
    <source>
        <dbReference type="EMBL" id="AWV89322.1"/>
    </source>
</evidence>
<dbReference type="OrthoDB" id="5478142at2"/>
<feature type="region of interest" description="Disordered" evidence="2">
    <location>
        <begin position="26"/>
        <end position="47"/>
    </location>
</feature>
<dbReference type="RefSeq" id="WP_111333736.1">
    <property type="nucleotide sequence ID" value="NZ_CP030032.1"/>
</dbReference>
<dbReference type="Pfam" id="PF02369">
    <property type="entry name" value="Big_1"/>
    <property type="match status" value="1"/>
</dbReference>
<dbReference type="PROSITE" id="PS51127">
    <property type="entry name" value="BIG1"/>
    <property type="match status" value="1"/>
</dbReference>
<dbReference type="InterPro" id="IPR003344">
    <property type="entry name" value="Big_1_dom"/>
</dbReference>
<accession>A0A2Z4FK44</accession>
<dbReference type="KEGG" id="bsed:DN745_08215"/>
<feature type="signal peptide" evidence="3">
    <location>
        <begin position="1"/>
        <end position="24"/>
    </location>
</feature>
<organism evidence="4 5">
    <name type="scientific">Bradymonas sediminis</name>
    <dbReference type="NCBI Taxonomy" id="1548548"/>
    <lineage>
        <taxon>Bacteria</taxon>
        <taxon>Deltaproteobacteria</taxon>
        <taxon>Bradymonadales</taxon>
        <taxon>Bradymonadaceae</taxon>
        <taxon>Bradymonas</taxon>
    </lineage>
</organism>
<reference evidence="4 5" key="1">
    <citation type="submission" date="2018-06" db="EMBL/GenBank/DDBJ databases">
        <title>Lujinxingia sediminis gen. nov. sp. nov., a new facultative anaerobic member of the class Deltaproteobacteria, and proposal of Lujinxingaceae fam. nov.</title>
        <authorList>
            <person name="Guo L.-Y."/>
            <person name="Li C.-M."/>
            <person name="Wang S."/>
            <person name="Du Z.-J."/>
        </authorList>
    </citation>
    <scope>NUCLEOTIDE SEQUENCE [LARGE SCALE GENOMIC DNA]</scope>
    <source>
        <strain evidence="4 5">FA350</strain>
    </source>
</reference>
<dbReference type="InterPro" id="IPR008964">
    <property type="entry name" value="Invasin/intimin_cell_adhesion"/>
</dbReference>
<keyword evidence="5" id="KW-1185">Reference proteome</keyword>
<dbReference type="SMART" id="SM00634">
    <property type="entry name" value="BID_1"/>
    <property type="match status" value="1"/>
</dbReference>
<sequence>MMSAKRIAALLAMGLFIANGFGCTDEPGETHQSGEVDPRPDDPTEAPENAKLMHVAPECSPAQDTCTVSVIMGTETELKAQLLDADGQPVKDALVTFESNFGTTELSISTSSAYTDSQGIARVTLRGGESAGTGQLSAKTDNAEIAPINWMIGVSSKDRANYVVDFTHTGTAQIKPIDVRLFPSTVTCESLLSNPNQTAVLESQGRVDSTGAMPTVMFPDRPNGQAYTVGAWARSLNYNGDVEVAYGCTDNNPAVENGVSVNVVVDLVDHLPNIVGTYNVVHDFDLVGALPPTVETVVSMIGRLANDPGSFIVGCGANPVDPQACPPDSPGLINLLVDFLPDGDFKDAIVGFMDSSIGNGVLRDAINSIAENWLENSAPSWVGNTVTITSDIYETLRHFTVEGTMRFNSAPVVSVDANGNLIGVLPSESGAQTWNDFVFNWSRGCDTAPDPAACATRRVGSTQLLIDPVTGVFDGTLLGSDKLQINQHTLTLNYGALLVGVLEKIVLPSIFGDDCGPNNNLACDSLELALGQLIKCEDLAESATGDTSGALYNVVENLCTNLLGEASDKLRDYASTNLVATGTDHFLIATPSEQHCTLIQPETYQGNWEGQPLPLVQYLGQDTPADLNCKWDVQIRFSDSTSAEVEGTFWGERNN</sequence>
<evidence type="ECO:0000256" key="1">
    <source>
        <dbReference type="ARBA" id="ARBA00010116"/>
    </source>
</evidence>
<gene>
    <name evidence="4" type="ORF">DN745_08215</name>
</gene>
<dbReference type="Proteomes" id="UP000249799">
    <property type="component" value="Chromosome"/>
</dbReference>
<dbReference type="AlphaFoldDB" id="A0A2Z4FK44"/>
<dbReference type="SUPFAM" id="SSF49373">
    <property type="entry name" value="Invasin/intimin cell-adhesion fragments"/>
    <property type="match status" value="1"/>
</dbReference>